<accession>A0A1S1YST2</accession>
<dbReference type="EMBL" id="JRYR02000002">
    <property type="protein sequence ID" value="OHX64087.1"/>
    <property type="molecule type" value="Genomic_DNA"/>
</dbReference>
<dbReference type="CDD" id="cd08977">
    <property type="entry name" value="SusD"/>
    <property type="match status" value="1"/>
</dbReference>
<evidence type="ECO:0000256" key="5">
    <source>
        <dbReference type="ARBA" id="ARBA00023237"/>
    </source>
</evidence>
<dbReference type="InterPro" id="IPR012944">
    <property type="entry name" value="SusD_RagB_dom"/>
</dbReference>
<evidence type="ECO:0000313" key="9">
    <source>
        <dbReference type="EMBL" id="OHX64087.1"/>
    </source>
</evidence>
<dbReference type="OrthoDB" id="636214at2"/>
<feature type="domain" description="RagB/SusD" evidence="7">
    <location>
        <begin position="323"/>
        <end position="455"/>
    </location>
</feature>
<comment type="caution">
    <text evidence="9">The sequence shown here is derived from an EMBL/GenBank/DDBJ whole genome shotgun (WGS) entry which is preliminary data.</text>
</comment>
<keyword evidence="4" id="KW-0472">Membrane</keyword>
<comment type="similarity">
    <text evidence="2">Belongs to the SusD family.</text>
</comment>
<name>A0A1S1YST2_FLAPC</name>
<organism evidence="9 10">
    <name type="scientific">Flammeovirga pacifica</name>
    <dbReference type="NCBI Taxonomy" id="915059"/>
    <lineage>
        <taxon>Bacteria</taxon>
        <taxon>Pseudomonadati</taxon>
        <taxon>Bacteroidota</taxon>
        <taxon>Cytophagia</taxon>
        <taxon>Cytophagales</taxon>
        <taxon>Flammeovirgaceae</taxon>
        <taxon>Flammeovirga</taxon>
    </lineage>
</organism>
<comment type="subcellular location">
    <subcellularLocation>
        <location evidence="1">Cell outer membrane</location>
    </subcellularLocation>
</comment>
<feature type="signal peptide" evidence="6">
    <location>
        <begin position="1"/>
        <end position="24"/>
    </location>
</feature>
<reference evidence="9 10" key="1">
    <citation type="journal article" date="2012" name="Int. J. Syst. Evol. Microbiol.">
        <title>Flammeovirga pacifica sp. nov., isolated from deep-sea sediment.</title>
        <authorList>
            <person name="Xu H."/>
            <person name="Fu Y."/>
            <person name="Yang N."/>
            <person name="Ding Z."/>
            <person name="Lai Q."/>
            <person name="Zeng R."/>
        </authorList>
    </citation>
    <scope>NUCLEOTIDE SEQUENCE [LARGE SCALE GENOMIC DNA]</scope>
    <source>
        <strain evidence="10">DSM 24597 / LMG 26175 / WPAGA1</strain>
    </source>
</reference>
<dbReference type="InterPro" id="IPR033985">
    <property type="entry name" value="SusD-like_N"/>
</dbReference>
<evidence type="ECO:0000256" key="1">
    <source>
        <dbReference type="ARBA" id="ARBA00004442"/>
    </source>
</evidence>
<sequence length="455" mass="50436">MQFKKSIYKLAVVCSLIGFTACQSQLELKPISAIGDNGFYSNTQEVEAAVFAIYDGLQNTVQREFALTEMRSDNTKTKNSEGEWAQFEHMNVSPTNGTLQDYWGDLYNVVFRANKVMASLDVVNDEPTKALFEAEARFSRALMYFNLTRGFGEVPLVTQIIVPGDAVASQRTPVNTVYGQIEEDLMFAIEHLPSRANIEEGRATKGAAQTLLAKVKLTTGDYSGAQTLLETVIGSSDYTLVDAYSDVFYSELNSEVIFAIQFLNDDAVESQDFSYEFTKLGSTSGINYVTDDFKANVDVLDTERIAVLYNPEDVKENGKFLTASSDNRLCGNDWIVLRLADVYLMYAEAIMAGNASTNDANAVNAYNMIRSRVGLSTLTAGATLTKDALILERRVELAFENHRLYDLVRLGVAEEVMADFAEDNGFPFNATKLLLPIPQREIDTSYGLLTQNPGY</sequence>
<dbReference type="RefSeq" id="WP_044226257.1">
    <property type="nucleotide sequence ID" value="NZ_JRYR02000002.1"/>
</dbReference>
<evidence type="ECO:0000259" key="8">
    <source>
        <dbReference type="Pfam" id="PF14322"/>
    </source>
</evidence>
<dbReference type="Proteomes" id="UP000179797">
    <property type="component" value="Unassembled WGS sequence"/>
</dbReference>
<gene>
    <name evidence="9" type="ORF">NH26_21000</name>
</gene>
<evidence type="ECO:0000313" key="10">
    <source>
        <dbReference type="Proteomes" id="UP000179797"/>
    </source>
</evidence>
<evidence type="ECO:0000256" key="3">
    <source>
        <dbReference type="ARBA" id="ARBA00022729"/>
    </source>
</evidence>
<dbReference type="AlphaFoldDB" id="A0A1S1YST2"/>
<proteinExistence type="inferred from homology"/>
<dbReference type="STRING" id="915059.NH26_21000"/>
<feature type="chain" id="PRO_5010182117" description="RagB/SusD family nutrient uptake outer membrane protein" evidence="6">
    <location>
        <begin position="25"/>
        <end position="455"/>
    </location>
</feature>
<evidence type="ECO:0000259" key="7">
    <source>
        <dbReference type="Pfam" id="PF07980"/>
    </source>
</evidence>
<keyword evidence="10" id="KW-1185">Reference proteome</keyword>
<evidence type="ECO:0000256" key="4">
    <source>
        <dbReference type="ARBA" id="ARBA00023136"/>
    </source>
</evidence>
<keyword evidence="3 6" id="KW-0732">Signal</keyword>
<keyword evidence="5" id="KW-0998">Cell outer membrane</keyword>
<dbReference type="Pfam" id="PF14322">
    <property type="entry name" value="SusD-like_3"/>
    <property type="match status" value="1"/>
</dbReference>
<evidence type="ECO:0000256" key="2">
    <source>
        <dbReference type="ARBA" id="ARBA00006275"/>
    </source>
</evidence>
<feature type="domain" description="SusD-like N-terminal" evidence="8">
    <location>
        <begin position="51"/>
        <end position="217"/>
    </location>
</feature>
<dbReference type="InterPro" id="IPR011990">
    <property type="entry name" value="TPR-like_helical_dom_sf"/>
</dbReference>
<dbReference type="Gene3D" id="1.25.40.390">
    <property type="match status" value="1"/>
</dbReference>
<protein>
    <recommendedName>
        <fullName evidence="11">RagB/SusD family nutrient uptake outer membrane protein</fullName>
    </recommendedName>
</protein>
<evidence type="ECO:0008006" key="11">
    <source>
        <dbReference type="Google" id="ProtNLM"/>
    </source>
</evidence>
<dbReference type="PROSITE" id="PS51257">
    <property type="entry name" value="PROKAR_LIPOPROTEIN"/>
    <property type="match status" value="1"/>
</dbReference>
<evidence type="ECO:0000256" key="6">
    <source>
        <dbReference type="SAM" id="SignalP"/>
    </source>
</evidence>
<dbReference type="GO" id="GO:0009279">
    <property type="term" value="C:cell outer membrane"/>
    <property type="evidence" value="ECO:0007669"/>
    <property type="project" value="UniProtKB-SubCell"/>
</dbReference>
<dbReference type="Pfam" id="PF07980">
    <property type="entry name" value="SusD_RagB"/>
    <property type="match status" value="1"/>
</dbReference>
<dbReference type="SUPFAM" id="SSF48452">
    <property type="entry name" value="TPR-like"/>
    <property type="match status" value="1"/>
</dbReference>